<dbReference type="Pfam" id="PF08424">
    <property type="entry name" value="NRDE-2"/>
    <property type="match status" value="1"/>
</dbReference>
<dbReference type="Gene3D" id="1.25.40.10">
    <property type="entry name" value="Tetratricopeptide repeat domain"/>
    <property type="match status" value="1"/>
</dbReference>
<feature type="compositionally biased region" description="Basic and acidic residues" evidence="4">
    <location>
        <begin position="35"/>
        <end position="51"/>
    </location>
</feature>
<dbReference type="GO" id="GO:1902369">
    <property type="term" value="P:negative regulation of RNA catabolic process"/>
    <property type="evidence" value="ECO:0007669"/>
    <property type="project" value="TreeGrafter"/>
</dbReference>
<comment type="similarity">
    <text evidence="2">Belongs to the NRDE2 family.</text>
</comment>
<feature type="region of interest" description="Disordered" evidence="4">
    <location>
        <begin position="207"/>
        <end position="241"/>
    </location>
</feature>
<name>A0A8H6XFN8_9AGAR</name>
<protein>
    <submittedName>
        <fullName evidence="5">Protein NRDE2</fullName>
    </submittedName>
</protein>
<organism evidence="5 6">
    <name type="scientific">Mycena sanguinolenta</name>
    <dbReference type="NCBI Taxonomy" id="230812"/>
    <lineage>
        <taxon>Eukaryota</taxon>
        <taxon>Fungi</taxon>
        <taxon>Dikarya</taxon>
        <taxon>Basidiomycota</taxon>
        <taxon>Agaricomycotina</taxon>
        <taxon>Agaricomycetes</taxon>
        <taxon>Agaricomycetidae</taxon>
        <taxon>Agaricales</taxon>
        <taxon>Marasmiineae</taxon>
        <taxon>Mycenaceae</taxon>
        <taxon>Mycena</taxon>
    </lineage>
</organism>
<evidence type="ECO:0000256" key="3">
    <source>
        <dbReference type="ARBA" id="ARBA00023242"/>
    </source>
</evidence>
<evidence type="ECO:0000256" key="4">
    <source>
        <dbReference type="SAM" id="MobiDB-lite"/>
    </source>
</evidence>
<evidence type="ECO:0000256" key="1">
    <source>
        <dbReference type="ARBA" id="ARBA00004123"/>
    </source>
</evidence>
<feature type="compositionally biased region" description="Basic and acidic residues" evidence="4">
    <location>
        <begin position="61"/>
        <end position="86"/>
    </location>
</feature>
<comment type="subcellular location">
    <subcellularLocation>
        <location evidence="1">Nucleus</location>
    </subcellularLocation>
</comment>
<dbReference type="SUPFAM" id="SSF48452">
    <property type="entry name" value="TPR-like"/>
    <property type="match status" value="1"/>
</dbReference>
<dbReference type="Proteomes" id="UP000623467">
    <property type="component" value="Unassembled WGS sequence"/>
</dbReference>
<dbReference type="PANTHER" id="PTHR13471:SF0">
    <property type="entry name" value="NUCLEAR EXOSOME REGULATOR NRDE2"/>
    <property type="match status" value="1"/>
</dbReference>
<feature type="compositionally biased region" description="Acidic residues" evidence="4">
    <location>
        <begin position="994"/>
        <end position="1009"/>
    </location>
</feature>
<dbReference type="OrthoDB" id="297219at2759"/>
<evidence type="ECO:0000313" key="6">
    <source>
        <dbReference type="Proteomes" id="UP000623467"/>
    </source>
</evidence>
<feature type="compositionally biased region" description="Basic and acidic residues" evidence="4">
    <location>
        <begin position="1010"/>
        <end position="1021"/>
    </location>
</feature>
<dbReference type="GO" id="GO:0071013">
    <property type="term" value="C:catalytic step 2 spliceosome"/>
    <property type="evidence" value="ECO:0007669"/>
    <property type="project" value="TreeGrafter"/>
</dbReference>
<gene>
    <name evidence="5" type="ORF">MSAN_02171900</name>
</gene>
<dbReference type="InterPro" id="IPR013633">
    <property type="entry name" value="NRDE-2"/>
</dbReference>
<reference evidence="5" key="1">
    <citation type="submission" date="2020-05" db="EMBL/GenBank/DDBJ databases">
        <title>Mycena genomes resolve the evolution of fungal bioluminescence.</title>
        <authorList>
            <person name="Tsai I.J."/>
        </authorList>
    </citation>
    <scope>NUCLEOTIDE SEQUENCE</scope>
    <source>
        <strain evidence="5">160909Yilan</strain>
    </source>
</reference>
<dbReference type="GO" id="GO:0031048">
    <property type="term" value="P:regulatory ncRNA-mediated heterochromatin formation"/>
    <property type="evidence" value="ECO:0007669"/>
    <property type="project" value="TreeGrafter"/>
</dbReference>
<comment type="caution">
    <text evidence="5">The sequence shown here is derived from an EMBL/GenBank/DDBJ whole genome shotgun (WGS) entry which is preliminary data.</text>
</comment>
<dbReference type="InterPro" id="IPR011990">
    <property type="entry name" value="TPR-like_helical_dom_sf"/>
</dbReference>
<sequence>MSFVPSFSSFPELPSNSPPAPKHKEKDKERKRKREKDSDRRPKDREDRVKSNNDGGSGSRLKRENEQTNKSDRRSKDQEDRPKWNDDGGSGSRLYYSDRKGDPLNIQYGGINPRDVPKYRTGKCVLGLPPSFSAFRTSHGIEVNIPGKRKMPRLTDSSSRALLSRNPTRGLVNLTVSLSKYEERDGFLRLPSRAIHADEQSYRAIENTNANSDSESESDADESDAGASSDDDATPNSHTATQRAIEERLAADPRSIANWLSLLSHTLLTIPATSKNATRARSEISISILARAIAVDGNANSSGEEVWHESKLRAEWEDALRKVRGVEIWFEWFEWRIRTGKGISGVVDDAKRALAAMQEDEVGRVRIFWRLAVAFQNAGFGERATAMFQAQSELTFQIPRALYGLPLQHRLDSLEEFWESECPRLGEPGAQGWAAWYSSGRPSVPPPSQPSPSAIEDLDPYRKFGFSESFADRTLFLPRRSTDSEADSDPYCTILFSDIRDFLLHLDTPSARDVFRYAWLMVLGLHLPGFKAVDDASLYMDDRWCHTYITRPPQFLDKLFPKAPQSRIVNDAVAGVIIGREREYTSGLSKSHIVWGLWSKEDLDGVDVAFVKNVFDQLRLGNDDVHWDLLTLAFAAASNVKNALKLSRAFLSTAPDSLFHWAAHGRLEQLRGRLDDARKVYETVLSTPSPPARPGLGQLWWDWAELEWLAGGADAALKVILRSAGVGGSGGVVLLRAKRNLDDNVSTAEDAQAREGWVKLRALMELLTGNEPKQALRVFDDHLATQKVGSPHHERLLVCKLLMLYRHGTILRNPTPPALLREMVEKAITLYPSNSVVLGLFMEAEKGQGVWGKVRALLGEGASVEKDILRRIEEVWVAGWDKSRWEGEAERTRSGLAAAVDSERTRRSAILWRISIEFEIRAGQLHRAKKLLFRAIGDCPLVKELYLVAFGPLRGVFSAQELNGFADTMAERELRLRRGLDELLEGWEEKPGSDMEEDEEDNGPGDEIENAARDYRARLPY</sequence>
<feature type="region of interest" description="Disordered" evidence="4">
    <location>
        <begin position="1"/>
        <end position="111"/>
    </location>
</feature>
<evidence type="ECO:0000256" key="2">
    <source>
        <dbReference type="ARBA" id="ARBA00009265"/>
    </source>
</evidence>
<accession>A0A8H6XFN8</accession>
<keyword evidence="6" id="KW-1185">Reference proteome</keyword>
<keyword evidence="3" id="KW-0539">Nucleus</keyword>
<feature type="compositionally biased region" description="Acidic residues" evidence="4">
    <location>
        <begin position="214"/>
        <end position="233"/>
    </location>
</feature>
<dbReference type="AlphaFoldDB" id="A0A8H6XFN8"/>
<dbReference type="PANTHER" id="PTHR13471">
    <property type="entry name" value="TETRATRICOPEPTIDE-LIKE HELICAL"/>
    <property type="match status" value="1"/>
</dbReference>
<dbReference type="EMBL" id="JACAZH010000031">
    <property type="protein sequence ID" value="KAF7339574.1"/>
    <property type="molecule type" value="Genomic_DNA"/>
</dbReference>
<evidence type="ECO:0000313" key="5">
    <source>
        <dbReference type="EMBL" id="KAF7339574.1"/>
    </source>
</evidence>
<feature type="region of interest" description="Disordered" evidence="4">
    <location>
        <begin position="985"/>
        <end position="1021"/>
    </location>
</feature>
<proteinExistence type="inferred from homology"/>